<dbReference type="PROSITE" id="PS50263">
    <property type="entry name" value="CN_HYDROLASE"/>
    <property type="match status" value="1"/>
</dbReference>
<dbReference type="CDD" id="cd07564">
    <property type="entry name" value="nitrilases_CHs"/>
    <property type="match status" value="1"/>
</dbReference>
<reference evidence="8" key="1">
    <citation type="journal article" date="2017" name="Genome Biol.">
        <title>Comparative genomics reveals high biological diversity and specific adaptations in the industrially and medically important fungal genus Aspergillus.</title>
        <authorList>
            <person name="de Vries R.P."/>
            <person name="Riley R."/>
            <person name="Wiebenga A."/>
            <person name="Aguilar-Osorio G."/>
            <person name="Amillis S."/>
            <person name="Uchima C.A."/>
            <person name="Anderluh G."/>
            <person name="Asadollahi M."/>
            <person name="Askin M."/>
            <person name="Barry K."/>
            <person name="Battaglia E."/>
            <person name="Bayram O."/>
            <person name="Benocci T."/>
            <person name="Braus-Stromeyer S.A."/>
            <person name="Caldana C."/>
            <person name="Canovas D."/>
            <person name="Cerqueira G.C."/>
            <person name="Chen F."/>
            <person name="Chen W."/>
            <person name="Choi C."/>
            <person name="Clum A."/>
            <person name="Dos Santos R.A."/>
            <person name="Damasio A.R."/>
            <person name="Diallinas G."/>
            <person name="Emri T."/>
            <person name="Fekete E."/>
            <person name="Flipphi M."/>
            <person name="Freyberg S."/>
            <person name="Gallo A."/>
            <person name="Gournas C."/>
            <person name="Habgood R."/>
            <person name="Hainaut M."/>
            <person name="Harispe M.L."/>
            <person name="Henrissat B."/>
            <person name="Hilden K.S."/>
            <person name="Hope R."/>
            <person name="Hossain A."/>
            <person name="Karabika E."/>
            <person name="Karaffa L."/>
            <person name="Karanyi Z."/>
            <person name="Krasevec N."/>
            <person name="Kuo A."/>
            <person name="Kusch H."/>
            <person name="LaButti K."/>
            <person name="Lagendijk E.L."/>
            <person name="Lapidus A."/>
            <person name="Levasseur A."/>
            <person name="Lindquist E."/>
            <person name="Lipzen A."/>
            <person name="Logrieco A.F."/>
            <person name="MacCabe A."/>
            <person name="Maekelae M.R."/>
            <person name="Malavazi I."/>
            <person name="Melin P."/>
            <person name="Meyer V."/>
            <person name="Mielnichuk N."/>
            <person name="Miskei M."/>
            <person name="Molnar A.P."/>
            <person name="Mule G."/>
            <person name="Ngan C.Y."/>
            <person name="Orejas M."/>
            <person name="Orosz E."/>
            <person name="Ouedraogo J.P."/>
            <person name="Overkamp K.M."/>
            <person name="Park H.-S."/>
            <person name="Perrone G."/>
            <person name="Piumi F."/>
            <person name="Punt P.J."/>
            <person name="Ram A.F."/>
            <person name="Ramon A."/>
            <person name="Rauscher S."/>
            <person name="Record E."/>
            <person name="Riano-Pachon D.M."/>
            <person name="Robert V."/>
            <person name="Roehrig J."/>
            <person name="Ruller R."/>
            <person name="Salamov A."/>
            <person name="Salih N.S."/>
            <person name="Samson R.A."/>
            <person name="Sandor E."/>
            <person name="Sanguinetti M."/>
            <person name="Schuetze T."/>
            <person name="Sepcic K."/>
            <person name="Shelest E."/>
            <person name="Sherlock G."/>
            <person name="Sophianopoulou V."/>
            <person name="Squina F.M."/>
            <person name="Sun H."/>
            <person name="Susca A."/>
            <person name="Todd R.B."/>
            <person name="Tsang A."/>
            <person name="Unkles S.E."/>
            <person name="van de Wiele N."/>
            <person name="van Rossen-Uffink D."/>
            <person name="Oliveira J.V."/>
            <person name="Vesth T.C."/>
            <person name="Visser J."/>
            <person name="Yu J.-H."/>
            <person name="Zhou M."/>
            <person name="Andersen M.R."/>
            <person name="Archer D.B."/>
            <person name="Baker S.E."/>
            <person name="Benoit I."/>
            <person name="Brakhage A.A."/>
            <person name="Braus G.H."/>
            <person name="Fischer R."/>
            <person name="Frisvad J.C."/>
            <person name="Goldman G.H."/>
            <person name="Houbraken J."/>
            <person name="Oakley B."/>
            <person name="Pocsi I."/>
            <person name="Scazzocchio C."/>
            <person name="Seiboth B."/>
            <person name="vanKuyk P.A."/>
            <person name="Wortman J."/>
            <person name="Dyer P.S."/>
            <person name="Grigoriev I.V."/>
        </authorList>
    </citation>
    <scope>NUCLEOTIDE SEQUENCE [LARGE SCALE GENOMIC DNA]</scope>
    <source>
        <strain evidence="8">CBS 506.65</strain>
    </source>
</reference>
<dbReference type="InterPro" id="IPR044149">
    <property type="entry name" value="Nitrilases_CHs"/>
</dbReference>
<dbReference type="InterPro" id="IPR003010">
    <property type="entry name" value="C-N_Hydrolase"/>
</dbReference>
<organism evidence="7 8">
    <name type="scientific">Penicilliopsis zonata CBS 506.65</name>
    <dbReference type="NCBI Taxonomy" id="1073090"/>
    <lineage>
        <taxon>Eukaryota</taxon>
        <taxon>Fungi</taxon>
        <taxon>Dikarya</taxon>
        <taxon>Ascomycota</taxon>
        <taxon>Pezizomycotina</taxon>
        <taxon>Eurotiomycetes</taxon>
        <taxon>Eurotiomycetidae</taxon>
        <taxon>Eurotiales</taxon>
        <taxon>Aspergillaceae</taxon>
        <taxon>Penicilliopsis</taxon>
    </lineage>
</organism>
<dbReference type="EMBL" id="KV878336">
    <property type="protein sequence ID" value="OJJ50724.1"/>
    <property type="molecule type" value="Genomic_DNA"/>
</dbReference>
<dbReference type="SUPFAM" id="SSF56317">
    <property type="entry name" value="Carbon-nitrogen hydrolase"/>
    <property type="match status" value="1"/>
</dbReference>
<evidence type="ECO:0000256" key="3">
    <source>
        <dbReference type="ARBA" id="ARBA00036406"/>
    </source>
</evidence>
<dbReference type="PANTHER" id="PTHR46044:SF14">
    <property type="entry name" value="ARYLACETONITRILASE"/>
    <property type="match status" value="1"/>
</dbReference>
<dbReference type="Gene3D" id="3.60.110.10">
    <property type="entry name" value="Carbon-nitrogen hydrolase"/>
    <property type="match status" value="1"/>
</dbReference>
<evidence type="ECO:0000256" key="5">
    <source>
        <dbReference type="PROSITE-ProRule" id="PRU10139"/>
    </source>
</evidence>
<comment type="catalytic activity">
    <reaction evidence="3">
        <text>a nitrile + 2 H2O = a carboxylate + NH4(+)</text>
        <dbReference type="Rhea" id="RHEA:21724"/>
        <dbReference type="ChEBI" id="CHEBI:15377"/>
        <dbReference type="ChEBI" id="CHEBI:18379"/>
        <dbReference type="ChEBI" id="CHEBI:28938"/>
        <dbReference type="ChEBI" id="CHEBI:29067"/>
        <dbReference type="EC" id="3.5.5.1"/>
    </reaction>
</comment>
<evidence type="ECO:0000259" key="6">
    <source>
        <dbReference type="PROSITE" id="PS50263"/>
    </source>
</evidence>
<dbReference type="Proteomes" id="UP000184188">
    <property type="component" value="Unassembled WGS sequence"/>
</dbReference>
<sequence>MSIKVAAVQAEPEWNNLEAGVNKTIAYIEDAASNGANVLGFPEVFIPGYPWSIWANSPVDNATFMDEYYRNSLVKDSEQMERICAAVREAGMFVVLGYSERYRGTLFISQSFIDPTGTIVHHRRKIKPTHVERAYWGDGQADSLKTVVSSPFGNIGGLNCWEHTQPLLRYYEYAQDVDIHVASWPLIWDQPAPEKQIPWTYQITPGLNAGLSQVMAFEGACFVLVCTQVLTEKNREKCRLQGFEYATGGSGGFSMIYGPDGTPLVEKPDAGQEVILYADVDLADKARAKHNLDLVGHYSRPDLLSLRVTTEEGRPVHYKN</sequence>
<dbReference type="Pfam" id="PF00795">
    <property type="entry name" value="CN_hydrolase"/>
    <property type="match status" value="1"/>
</dbReference>
<dbReference type="GeneID" id="34614283"/>
<dbReference type="GO" id="GO:0016836">
    <property type="term" value="F:hydro-lyase activity"/>
    <property type="evidence" value="ECO:0007669"/>
    <property type="project" value="UniProtKB-ARBA"/>
</dbReference>
<evidence type="ECO:0000256" key="4">
    <source>
        <dbReference type="ARBA" id="ARBA00039045"/>
    </source>
</evidence>
<keyword evidence="2" id="KW-0378">Hydrolase</keyword>
<dbReference type="VEuPathDB" id="FungiDB:ASPZODRAFT_21255"/>
<dbReference type="EC" id="3.5.5.1" evidence="4"/>
<dbReference type="OrthoDB" id="10250282at2759"/>
<evidence type="ECO:0000313" key="7">
    <source>
        <dbReference type="EMBL" id="OJJ50724.1"/>
    </source>
</evidence>
<dbReference type="PROSITE" id="PS00921">
    <property type="entry name" value="NITRIL_CHT_2"/>
    <property type="match status" value="1"/>
</dbReference>
<dbReference type="RefSeq" id="XP_022585234.1">
    <property type="nucleotide sequence ID" value="XM_022727819.1"/>
</dbReference>
<keyword evidence="8" id="KW-1185">Reference proteome</keyword>
<dbReference type="STRING" id="1073090.A0A1L9SUC7"/>
<dbReference type="PANTHER" id="PTHR46044">
    <property type="entry name" value="NITRILASE"/>
    <property type="match status" value="1"/>
</dbReference>
<protein>
    <recommendedName>
        <fullName evidence="4">nitrilase</fullName>
        <ecNumber evidence="4">3.5.5.1</ecNumber>
    </recommendedName>
</protein>
<accession>A0A1L9SUC7</accession>
<evidence type="ECO:0000313" key="8">
    <source>
        <dbReference type="Proteomes" id="UP000184188"/>
    </source>
</evidence>
<dbReference type="AlphaFoldDB" id="A0A1L9SUC7"/>
<evidence type="ECO:0000256" key="2">
    <source>
        <dbReference type="ARBA" id="ARBA00022801"/>
    </source>
</evidence>
<dbReference type="PROSITE" id="PS00920">
    <property type="entry name" value="NITRIL_CHT_1"/>
    <property type="match status" value="1"/>
</dbReference>
<feature type="active site" description="Proton acceptor" evidence="5">
    <location>
        <position position="43"/>
    </location>
</feature>
<evidence type="ECO:0000256" key="1">
    <source>
        <dbReference type="ARBA" id="ARBA00008129"/>
    </source>
</evidence>
<gene>
    <name evidence="7" type="ORF">ASPZODRAFT_21255</name>
</gene>
<name>A0A1L9SUC7_9EURO</name>
<dbReference type="InterPro" id="IPR000132">
    <property type="entry name" value="Nitrilase/CN_hydratase_CS"/>
</dbReference>
<comment type="similarity">
    <text evidence="1">Belongs to the carbon-nitrogen hydrolase superfamily. Nitrilase family.</text>
</comment>
<feature type="domain" description="CN hydrolase" evidence="6">
    <location>
        <begin position="3"/>
        <end position="282"/>
    </location>
</feature>
<proteinExistence type="inferred from homology"/>
<dbReference type="InterPro" id="IPR036526">
    <property type="entry name" value="C-N_Hydrolase_sf"/>
</dbReference>
<dbReference type="GO" id="GO:0000257">
    <property type="term" value="F:nitrilase activity"/>
    <property type="evidence" value="ECO:0007669"/>
    <property type="project" value="UniProtKB-EC"/>
</dbReference>